<reference evidence="7" key="1">
    <citation type="submission" date="2018-12" db="EMBL/GenBank/DDBJ databases">
        <title>Complete genome sequence of an uncultured bacterium of the candidate phylum Bipolaricaulota.</title>
        <authorList>
            <person name="Kadnikov V.V."/>
            <person name="Mardanov A.V."/>
            <person name="Beletsky A.V."/>
            <person name="Frank Y.A."/>
            <person name="Karnachuk O.V."/>
            <person name="Ravin N.V."/>
        </authorList>
    </citation>
    <scope>NUCLEOTIDE SEQUENCE [LARGE SCALE GENOMIC DNA]</scope>
</reference>
<comment type="similarity">
    <text evidence="1">Belongs to the ABC transporter superfamily.</text>
</comment>
<dbReference type="InterPro" id="IPR050153">
    <property type="entry name" value="Metal_Ion_Import_ABC"/>
</dbReference>
<dbReference type="SMART" id="SM00382">
    <property type="entry name" value="AAA"/>
    <property type="match status" value="1"/>
</dbReference>
<dbReference type="PANTHER" id="PTHR42734:SF5">
    <property type="entry name" value="IRON TRANSPORT SYSTEM ATP-BINDING PROTEIN HI_0361-RELATED"/>
    <property type="match status" value="1"/>
</dbReference>
<evidence type="ECO:0000259" key="5">
    <source>
        <dbReference type="PROSITE" id="PS50893"/>
    </source>
</evidence>
<dbReference type="Gene3D" id="3.40.50.300">
    <property type="entry name" value="P-loop containing nucleotide triphosphate hydrolases"/>
    <property type="match status" value="1"/>
</dbReference>
<evidence type="ECO:0000313" key="7">
    <source>
        <dbReference type="Proteomes" id="UP000287233"/>
    </source>
</evidence>
<dbReference type="Pfam" id="PF00005">
    <property type="entry name" value="ABC_tran"/>
    <property type="match status" value="1"/>
</dbReference>
<protein>
    <recommendedName>
        <fullName evidence="5">ABC transporter domain-containing protein</fullName>
    </recommendedName>
</protein>
<sequence>MARGSAHTRCVRVPRRGRVRHLRHVPGAPAIELENVSVCYGGRPALESVDLTLAPEERLAVLGPNGAGKSTLLKVIAGVLSPTSGEVRVYGHGPHGHTCISYLPQRSGVDWTFPLTVADVVAMGRLRRGRWLGRATAASRARVMDALDQVGLAALAGRPIAELSGGQQQRMFIARALAQEAELILMDEPLAGLDVPTQQDLLALLGRLPGRSTVVVALHELAIARNRFPRVLLLNRRSVGLGSPTEVLTPDRLRAAYGESIQLVETPQGTLVVTDTCCPPPDEGER</sequence>
<evidence type="ECO:0000256" key="2">
    <source>
        <dbReference type="ARBA" id="ARBA00022448"/>
    </source>
</evidence>
<dbReference type="PROSITE" id="PS00211">
    <property type="entry name" value="ABC_TRANSPORTER_1"/>
    <property type="match status" value="1"/>
</dbReference>
<dbReference type="InterPro" id="IPR017871">
    <property type="entry name" value="ABC_transporter-like_CS"/>
</dbReference>
<feature type="domain" description="ABC transporter" evidence="5">
    <location>
        <begin position="31"/>
        <end position="261"/>
    </location>
</feature>
<keyword evidence="3" id="KW-0547">Nucleotide-binding</keyword>
<dbReference type="GO" id="GO:0016887">
    <property type="term" value="F:ATP hydrolysis activity"/>
    <property type="evidence" value="ECO:0007669"/>
    <property type="project" value="InterPro"/>
</dbReference>
<evidence type="ECO:0000256" key="3">
    <source>
        <dbReference type="ARBA" id="ARBA00022741"/>
    </source>
</evidence>
<dbReference type="PROSITE" id="PS50893">
    <property type="entry name" value="ABC_TRANSPORTER_2"/>
    <property type="match status" value="1"/>
</dbReference>
<organism evidence="6 7">
    <name type="scientific">Bipolaricaulis sibiricus</name>
    <dbReference type="NCBI Taxonomy" id="2501609"/>
    <lineage>
        <taxon>Bacteria</taxon>
        <taxon>Candidatus Bipolaricaulota</taxon>
        <taxon>Candidatus Bipolaricaulia</taxon>
        <taxon>Candidatus Bipolaricaulales</taxon>
        <taxon>Candidatus Bipolaricaulaceae</taxon>
        <taxon>Candidatus Bipolaricaulis</taxon>
    </lineage>
</organism>
<proteinExistence type="inferred from homology"/>
<dbReference type="SUPFAM" id="SSF52540">
    <property type="entry name" value="P-loop containing nucleoside triphosphate hydrolases"/>
    <property type="match status" value="1"/>
</dbReference>
<evidence type="ECO:0000256" key="4">
    <source>
        <dbReference type="ARBA" id="ARBA00022840"/>
    </source>
</evidence>
<dbReference type="AlphaFoldDB" id="A0A410FS40"/>
<dbReference type="KEGG" id="bih:BIP78_0034"/>
<evidence type="ECO:0000313" key="6">
    <source>
        <dbReference type="EMBL" id="QAA75802.1"/>
    </source>
</evidence>
<keyword evidence="2" id="KW-0813">Transport</keyword>
<dbReference type="Proteomes" id="UP000287233">
    <property type="component" value="Chromosome"/>
</dbReference>
<dbReference type="PANTHER" id="PTHR42734">
    <property type="entry name" value="METAL TRANSPORT SYSTEM ATP-BINDING PROTEIN TM_0124-RELATED"/>
    <property type="match status" value="1"/>
</dbReference>
<dbReference type="InterPro" id="IPR027417">
    <property type="entry name" value="P-loop_NTPase"/>
</dbReference>
<dbReference type="CDD" id="cd03235">
    <property type="entry name" value="ABC_Metallic_Cations"/>
    <property type="match status" value="1"/>
</dbReference>
<dbReference type="InterPro" id="IPR003439">
    <property type="entry name" value="ABC_transporter-like_ATP-bd"/>
</dbReference>
<dbReference type="EMBL" id="CP034928">
    <property type="protein sequence ID" value="QAA75802.1"/>
    <property type="molecule type" value="Genomic_DNA"/>
</dbReference>
<name>A0A410FS40_BIPS1</name>
<accession>A0A410FS40</accession>
<gene>
    <name evidence="6" type="ORF">BIP78_0034</name>
</gene>
<keyword evidence="4" id="KW-0067">ATP-binding</keyword>
<dbReference type="GO" id="GO:0005524">
    <property type="term" value="F:ATP binding"/>
    <property type="evidence" value="ECO:0007669"/>
    <property type="project" value="UniProtKB-KW"/>
</dbReference>
<evidence type="ECO:0000256" key="1">
    <source>
        <dbReference type="ARBA" id="ARBA00005417"/>
    </source>
</evidence>
<dbReference type="InterPro" id="IPR003593">
    <property type="entry name" value="AAA+_ATPase"/>
</dbReference>